<gene>
    <name evidence="1" type="ORF">KIH74_05940</name>
</gene>
<evidence type="ECO:0008006" key="3">
    <source>
        <dbReference type="Google" id="ProtNLM"/>
    </source>
</evidence>
<dbReference type="PANTHER" id="PTHR37816">
    <property type="entry name" value="YALI0E33011P"/>
    <property type="match status" value="1"/>
</dbReference>
<dbReference type="RefSeq" id="WP_214154750.1">
    <property type="nucleotide sequence ID" value="NZ_JAHBAY010000002.1"/>
</dbReference>
<evidence type="ECO:0000313" key="1">
    <source>
        <dbReference type="EMBL" id="MBT0768456.1"/>
    </source>
</evidence>
<evidence type="ECO:0000313" key="2">
    <source>
        <dbReference type="Proteomes" id="UP001197247"/>
    </source>
</evidence>
<comment type="caution">
    <text evidence="1">The sequence shown here is derived from an EMBL/GenBank/DDBJ whole genome shotgun (WGS) entry which is preliminary data.</text>
</comment>
<dbReference type="PANTHER" id="PTHR37816:SF2">
    <property type="entry name" value="DNA TOPOLOGY MODULATION PROTEIN FLAR-RELATED PROTEIN"/>
    <property type="match status" value="1"/>
</dbReference>
<dbReference type="InterPro" id="IPR027417">
    <property type="entry name" value="P-loop_NTPase"/>
</dbReference>
<keyword evidence="2" id="KW-1185">Reference proteome</keyword>
<proteinExistence type="predicted"/>
<dbReference type="InterPro" id="IPR052922">
    <property type="entry name" value="Cytidylate_Kinase-2"/>
</dbReference>
<accession>A0ABS5TBP3</accession>
<organism evidence="1 2">
    <name type="scientific">Kineosporia corallincola</name>
    <dbReference type="NCBI Taxonomy" id="2835133"/>
    <lineage>
        <taxon>Bacteria</taxon>
        <taxon>Bacillati</taxon>
        <taxon>Actinomycetota</taxon>
        <taxon>Actinomycetes</taxon>
        <taxon>Kineosporiales</taxon>
        <taxon>Kineosporiaceae</taxon>
        <taxon>Kineosporia</taxon>
    </lineage>
</organism>
<reference evidence="1 2" key="1">
    <citation type="submission" date="2021-05" db="EMBL/GenBank/DDBJ databases">
        <title>Kineosporia and Streptomyces sp. nov. two new marine actinobacteria isolated from Coral.</title>
        <authorList>
            <person name="Buangrab K."/>
            <person name="Sutthacheep M."/>
            <person name="Yeemin T."/>
            <person name="Harunari E."/>
            <person name="Igarashi Y."/>
            <person name="Kanchanasin P."/>
            <person name="Tanasupawat S."/>
            <person name="Phongsopitanun W."/>
        </authorList>
    </citation>
    <scope>NUCLEOTIDE SEQUENCE [LARGE SCALE GENOMIC DNA]</scope>
    <source>
        <strain evidence="1 2">J2-2</strain>
    </source>
</reference>
<dbReference type="SUPFAM" id="SSF52540">
    <property type="entry name" value="P-loop containing nucleoside triphosphate hydrolases"/>
    <property type="match status" value="1"/>
</dbReference>
<sequence>MDRIAILGCGGSGKTTVGRTLAAHLGAPLTHLDGLYYDGDWNTLPPAEFAARQEEIVAGPRWVVDGNYAASMPIRLARADTVVFLDIPPPVCLWGILRRRYAYRGGQHPDQGVYDRITWNFVRYVLGFRRSMRPRVRVMISEHAAHADVVVLTSRRAVRRWLLDLPKESS</sequence>
<protein>
    <recommendedName>
        <fullName evidence="3">Adenylate kinase family enzyme</fullName>
    </recommendedName>
</protein>
<name>A0ABS5TBP3_9ACTN</name>
<dbReference type="Proteomes" id="UP001197247">
    <property type="component" value="Unassembled WGS sequence"/>
</dbReference>
<dbReference type="EMBL" id="JAHBAY010000002">
    <property type="protein sequence ID" value="MBT0768456.1"/>
    <property type="molecule type" value="Genomic_DNA"/>
</dbReference>
<dbReference type="Gene3D" id="3.40.50.300">
    <property type="entry name" value="P-loop containing nucleotide triphosphate hydrolases"/>
    <property type="match status" value="1"/>
</dbReference>